<dbReference type="InterPro" id="IPR001905">
    <property type="entry name" value="Ammonium_transpt"/>
</dbReference>
<feature type="transmembrane region" description="Helical" evidence="8">
    <location>
        <begin position="213"/>
        <end position="235"/>
    </location>
</feature>
<feature type="transmembrane region" description="Helical" evidence="8">
    <location>
        <begin position="85"/>
        <end position="106"/>
    </location>
</feature>
<reference evidence="12 13" key="1">
    <citation type="submission" date="2023-06" db="EMBL/GenBank/DDBJ databases">
        <title>Roseiconus lacunae JC819 isolated from Gulf of Mannar region, Tamil Nadu.</title>
        <authorList>
            <person name="Pk S."/>
            <person name="Ch S."/>
            <person name="Ch V.R."/>
        </authorList>
    </citation>
    <scope>NUCLEOTIDE SEQUENCE [LARGE SCALE GENOMIC DNA]</scope>
    <source>
        <strain evidence="12 13">JC819</strain>
    </source>
</reference>
<comment type="caution">
    <text evidence="12">The sequence shown here is derived from an EMBL/GenBank/DDBJ whole genome shotgun (WGS) entry which is preliminary data.</text>
</comment>
<keyword evidence="3 8" id="KW-0813">Transport</keyword>
<dbReference type="NCBIfam" id="TIGR00836">
    <property type="entry name" value="amt"/>
    <property type="match status" value="1"/>
</dbReference>
<dbReference type="PANTHER" id="PTHR43029:SF10">
    <property type="entry name" value="AMMONIUM TRANSPORTER MEP2"/>
    <property type="match status" value="1"/>
</dbReference>
<evidence type="ECO:0000256" key="5">
    <source>
        <dbReference type="ARBA" id="ARBA00022989"/>
    </source>
</evidence>
<gene>
    <name evidence="12" type="ORF">QTN89_21065</name>
</gene>
<evidence type="ECO:0000256" key="8">
    <source>
        <dbReference type="RuleBase" id="RU362002"/>
    </source>
</evidence>
<keyword evidence="10" id="KW-0732">Signal</keyword>
<feature type="transmembrane region" description="Helical" evidence="8">
    <location>
        <begin position="292"/>
        <end position="312"/>
    </location>
</feature>
<feature type="domain" description="Ammonium transporter AmtB-like" evidence="11">
    <location>
        <begin position="85"/>
        <end position="506"/>
    </location>
</feature>
<evidence type="ECO:0000256" key="10">
    <source>
        <dbReference type="SAM" id="SignalP"/>
    </source>
</evidence>
<dbReference type="PROSITE" id="PS01219">
    <property type="entry name" value="AMMONIUM_TRANSP"/>
    <property type="match status" value="1"/>
</dbReference>
<dbReference type="Gene3D" id="1.10.3430.10">
    <property type="entry name" value="Ammonium transporter AmtB like domains"/>
    <property type="match status" value="1"/>
</dbReference>
<dbReference type="InterPro" id="IPR024041">
    <property type="entry name" value="NH4_transpt_AmtB-like_dom"/>
</dbReference>
<feature type="transmembrane region" description="Helical" evidence="8">
    <location>
        <begin position="318"/>
        <end position="343"/>
    </location>
</feature>
<keyword evidence="5 8" id="KW-1133">Transmembrane helix</keyword>
<organism evidence="12 13">
    <name type="scientific">Roseiconus lacunae</name>
    <dbReference type="NCBI Taxonomy" id="2605694"/>
    <lineage>
        <taxon>Bacteria</taxon>
        <taxon>Pseudomonadati</taxon>
        <taxon>Planctomycetota</taxon>
        <taxon>Planctomycetia</taxon>
        <taxon>Pirellulales</taxon>
        <taxon>Pirellulaceae</taxon>
        <taxon>Roseiconus</taxon>
    </lineage>
</organism>
<feature type="transmembrane region" description="Helical" evidence="8">
    <location>
        <begin position="379"/>
        <end position="396"/>
    </location>
</feature>
<dbReference type="Pfam" id="PF00909">
    <property type="entry name" value="Ammonium_transp"/>
    <property type="match status" value="1"/>
</dbReference>
<evidence type="ECO:0000256" key="6">
    <source>
        <dbReference type="ARBA" id="ARBA00023136"/>
    </source>
</evidence>
<keyword evidence="6 8" id="KW-0472">Membrane</keyword>
<protein>
    <recommendedName>
        <fullName evidence="8">Ammonium transporter</fullName>
    </recommendedName>
</protein>
<feature type="signal peptide" evidence="10">
    <location>
        <begin position="1"/>
        <end position="21"/>
    </location>
</feature>
<sequence>MWLATLLLTLSIFGGVTSVAAQESAANPATETAQSASTEGASNSNASTEDTASDAIVDEASAEPAGPAGLTDAEIADSSLGAHNAWMLLCCALVLFMTAPGLAMFYGGLVRRKNVLSVMMQCVFLMGLMTVIWALYGYSLAFGPTEPGSWIGNADYLFMNGVARQWDETLNAPVTPMAGSMPRLTHMLFQGMFFIITPALICGAFAERMKFSAMVVYSILWGTFIYCPLCHWVWAEGPLSYFAGEKALFGGMAGALDFAGGTVVHISSGVSALVAAILVGPRMGFPNEPMQPHNLTYTALGAAMLWVGWFGFNAGSELAIDGLTSSAFATTHFSAAAGAVAWAMTEWIVLGKPTVLGASSGAVAGLVCITPAAGFVQPMPALIMGAIAGVVCYWACSKLKHTLKYDDALDAFGVHGVGGTVGAILTGVFATRVAWDVSEGQLLGLIESGSPTLLIKQIVAVLVTLVFAGVGSFVLLKMIDIVIGLRVPAENEQRGLDITDHGEEGYMFA</sequence>
<feature type="transmembrane region" description="Helical" evidence="8">
    <location>
        <begin position="454"/>
        <end position="476"/>
    </location>
</feature>
<evidence type="ECO:0000256" key="4">
    <source>
        <dbReference type="ARBA" id="ARBA00022692"/>
    </source>
</evidence>
<name>A0ABT7PNT1_9BACT</name>
<accession>A0ABT7PNT1</accession>
<evidence type="ECO:0000256" key="1">
    <source>
        <dbReference type="ARBA" id="ARBA00004141"/>
    </source>
</evidence>
<dbReference type="InterPro" id="IPR018047">
    <property type="entry name" value="Ammonium_transpt_CS"/>
</dbReference>
<dbReference type="PANTHER" id="PTHR43029">
    <property type="entry name" value="AMMONIUM TRANSPORTER MEP2"/>
    <property type="match status" value="1"/>
</dbReference>
<dbReference type="InterPro" id="IPR029020">
    <property type="entry name" value="Ammonium/urea_transptr"/>
</dbReference>
<comment type="subcellular location">
    <subcellularLocation>
        <location evidence="8">Cell membrane</location>
        <topology evidence="8">Multi-pass membrane protein</topology>
    </subcellularLocation>
    <subcellularLocation>
        <location evidence="1">Membrane</location>
        <topology evidence="1">Multi-pass membrane protein</topology>
    </subcellularLocation>
</comment>
<evidence type="ECO:0000256" key="2">
    <source>
        <dbReference type="ARBA" id="ARBA00005887"/>
    </source>
</evidence>
<feature type="region of interest" description="Disordered" evidence="9">
    <location>
        <begin position="27"/>
        <end position="52"/>
    </location>
</feature>
<feature type="transmembrane region" description="Helical" evidence="8">
    <location>
        <begin position="408"/>
        <end position="434"/>
    </location>
</feature>
<feature type="transmembrane region" description="Helical" evidence="8">
    <location>
        <begin position="255"/>
        <end position="280"/>
    </location>
</feature>
<evidence type="ECO:0000313" key="13">
    <source>
        <dbReference type="Proteomes" id="UP001239462"/>
    </source>
</evidence>
<dbReference type="SUPFAM" id="SSF111352">
    <property type="entry name" value="Ammonium transporter"/>
    <property type="match status" value="1"/>
</dbReference>
<keyword evidence="13" id="KW-1185">Reference proteome</keyword>
<feature type="transmembrane region" description="Helical" evidence="8">
    <location>
        <begin position="355"/>
        <end position="373"/>
    </location>
</feature>
<feature type="compositionally biased region" description="Polar residues" evidence="9">
    <location>
        <begin position="27"/>
        <end position="50"/>
    </location>
</feature>
<evidence type="ECO:0000313" key="12">
    <source>
        <dbReference type="EMBL" id="MDM4017951.1"/>
    </source>
</evidence>
<evidence type="ECO:0000256" key="7">
    <source>
        <dbReference type="ARBA" id="ARBA00023177"/>
    </source>
</evidence>
<comment type="similarity">
    <text evidence="2 8">Belongs to the ammonia transporter channel (TC 1.A.11.2) family.</text>
</comment>
<evidence type="ECO:0000256" key="3">
    <source>
        <dbReference type="ARBA" id="ARBA00022448"/>
    </source>
</evidence>
<proteinExistence type="inferred from homology"/>
<dbReference type="EMBL" id="JASZZN010000017">
    <property type="protein sequence ID" value="MDM4017951.1"/>
    <property type="molecule type" value="Genomic_DNA"/>
</dbReference>
<keyword evidence="4 8" id="KW-0812">Transmembrane</keyword>
<feature type="chain" id="PRO_5046076793" description="Ammonium transporter" evidence="10">
    <location>
        <begin position="22"/>
        <end position="509"/>
    </location>
</feature>
<keyword evidence="7 8" id="KW-0924">Ammonia transport</keyword>
<evidence type="ECO:0000259" key="11">
    <source>
        <dbReference type="Pfam" id="PF00909"/>
    </source>
</evidence>
<evidence type="ECO:0000256" key="9">
    <source>
        <dbReference type="SAM" id="MobiDB-lite"/>
    </source>
</evidence>
<feature type="transmembrane region" description="Helical" evidence="8">
    <location>
        <begin position="187"/>
        <end position="206"/>
    </location>
</feature>
<feature type="transmembrane region" description="Helical" evidence="8">
    <location>
        <begin position="118"/>
        <end position="136"/>
    </location>
</feature>
<dbReference type="RefSeq" id="WP_289165592.1">
    <property type="nucleotide sequence ID" value="NZ_JASZZN010000017.1"/>
</dbReference>
<dbReference type="Proteomes" id="UP001239462">
    <property type="component" value="Unassembled WGS sequence"/>
</dbReference>